<evidence type="ECO:0000313" key="2">
    <source>
        <dbReference type="Proteomes" id="UP000260759"/>
    </source>
</evidence>
<name>A0A3E5F682_BACUN</name>
<dbReference type="EMBL" id="QSVA01000001">
    <property type="protein sequence ID" value="RGN97590.1"/>
    <property type="molecule type" value="Genomic_DNA"/>
</dbReference>
<proteinExistence type="predicted"/>
<reference evidence="1 2" key="1">
    <citation type="submission" date="2018-08" db="EMBL/GenBank/DDBJ databases">
        <title>A genome reference for cultivated species of the human gut microbiota.</title>
        <authorList>
            <person name="Zou Y."/>
            <person name="Xue W."/>
            <person name="Luo G."/>
        </authorList>
    </citation>
    <scope>NUCLEOTIDE SEQUENCE [LARGE SCALE GENOMIC DNA]</scope>
    <source>
        <strain evidence="1 2">OM03-4</strain>
    </source>
</reference>
<comment type="caution">
    <text evidence="1">The sequence shown here is derived from an EMBL/GenBank/DDBJ whole genome shotgun (WGS) entry which is preliminary data.</text>
</comment>
<dbReference type="AlphaFoldDB" id="A0A3E5F682"/>
<dbReference type="Proteomes" id="UP000260759">
    <property type="component" value="Unassembled WGS sequence"/>
</dbReference>
<organism evidence="1 2">
    <name type="scientific">Bacteroides uniformis</name>
    <dbReference type="NCBI Taxonomy" id="820"/>
    <lineage>
        <taxon>Bacteria</taxon>
        <taxon>Pseudomonadati</taxon>
        <taxon>Bacteroidota</taxon>
        <taxon>Bacteroidia</taxon>
        <taxon>Bacteroidales</taxon>
        <taxon>Bacteroidaceae</taxon>
        <taxon>Bacteroides</taxon>
    </lineage>
</organism>
<accession>A0A3E5F682</accession>
<gene>
    <name evidence="1" type="ORF">DXB37_01670</name>
</gene>
<sequence>MVGYKYAKCPAHGKRKGREICGRACGYVELLPAFHRPERDKATNVKQNEDKRYGFDTRTYTDRYICREV</sequence>
<evidence type="ECO:0000313" key="1">
    <source>
        <dbReference type="EMBL" id="RGN97590.1"/>
    </source>
</evidence>
<protein>
    <submittedName>
        <fullName evidence="1">Uncharacterized protein</fullName>
    </submittedName>
</protein>